<organism evidence="7 8">
    <name type="scientific">Paenibacillus spiritus</name>
    <dbReference type="NCBI Taxonomy" id="2496557"/>
    <lineage>
        <taxon>Bacteria</taxon>
        <taxon>Bacillati</taxon>
        <taxon>Bacillota</taxon>
        <taxon>Bacilli</taxon>
        <taxon>Bacillales</taxon>
        <taxon>Paenibacillaceae</taxon>
        <taxon>Paenibacillus</taxon>
    </lineage>
</organism>
<evidence type="ECO:0000256" key="5">
    <source>
        <dbReference type="ARBA" id="ARBA00048741"/>
    </source>
</evidence>
<evidence type="ECO:0000256" key="2">
    <source>
        <dbReference type="ARBA" id="ARBA00005752"/>
    </source>
</evidence>
<dbReference type="EMBL" id="VYKK01000029">
    <property type="protein sequence ID" value="KAA8997577.1"/>
    <property type="molecule type" value="Genomic_DNA"/>
</dbReference>
<sequence length="679" mass="76718">MRRTGLRTASGPQAMEGIMAAISGMFALGRASGVECAKAGAEIWSRLNGYRFDRTGEWGGPSGWMSCGLVFNTPESRRERLPFSREIGGRPLAITADAIIDNRSELLEQFGISSGDAPLTPDSELILRAYAKWGTDCVRHLIGDYAFAVWDKKADRLFLARDPMGSRSLYYTHSEQFIAFCTLERPLLGTCGYKPELNERWIADFLAIEGIPHETQCEETIYRHILQLPPAHYAVVQGRRLEVVRYWDSLRDIKPVRYAADQQYVEAFNRIFEEAVACRLRSAGEVGIFLSGGMDSGSIASVAAPLLEREGRKLYGYTSVPLAEFKEQQPSTVIYNESPEVMDLVRAYPNIEPYFSSLPGESSFSSIDELLAALEHPYKIFQNGGWLLSFMREASGKGCTLMLNGQTGNGTISYGVFPIHMKTLFRQGRWLSLLREMRAVSRQKGVPVRKVALRTLPVLVPYRLKAWKNRKALRRFDRYEQVPVSRSLAAKWSVADRLDRMEANLPPIEDYPDYGEDQKSRADLLALAHIGAIETKLSLAARITVRDPSRDRRVYEFCMGIPYDQYVKNGQDRRLLRRAMEGKLPDSIRLNTDSKGVQSADWLFRLGADKSALLRELSRALDEGEVLPYVEEERLRAGLRLEEGRSGPMDDSFARMALTTIILARFIQKFNTPRKEEAE</sequence>
<dbReference type="PANTHER" id="PTHR43284">
    <property type="entry name" value="ASPARAGINE SYNTHETASE (GLUTAMINE-HYDROLYZING)"/>
    <property type="match status" value="1"/>
</dbReference>
<dbReference type="InterPro" id="IPR051786">
    <property type="entry name" value="ASN_synthetase/amidase"/>
</dbReference>
<keyword evidence="8" id="KW-1185">Reference proteome</keyword>
<dbReference type="InterPro" id="IPR017932">
    <property type="entry name" value="GATase_2_dom"/>
</dbReference>
<keyword evidence="4" id="KW-0028">Amino-acid biosynthesis</keyword>
<dbReference type="CDD" id="cd00712">
    <property type="entry name" value="AsnB"/>
    <property type="match status" value="1"/>
</dbReference>
<evidence type="ECO:0000256" key="1">
    <source>
        <dbReference type="ARBA" id="ARBA00005187"/>
    </source>
</evidence>
<dbReference type="PANTHER" id="PTHR43284:SF1">
    <property type="entry name" value="ASPARAGINE SYNTHETASE"/>
    <property type="match status" value="1"/>
</dbReference>
<protein>
    <recommendedName>
        <fullName evidence="3">asparagine synthase (glutamine-hydrolyzing)</fullName>
        <ecNumber evidence="3">6.3.5.4</ecNumber>
    </recommendedName>
</protein>
<dbReference type="AlphaFoldDB" id="A0A5J5FVD4"/>
<comment type="similarity">
    <text evidence="2">Belongs to the asparagine synthetase family.</text>
</comment>
<comment type="catalytic activity">
    <reaction evidence="5">
        <text>L-aspartate + L-glutamine + ATP + H2O = L-asparagine + L-glutamate + AMP + diphosphate + H(+)</text>
        <dbReference type="Rhea" id="RHEA:12228"/>
        <dbReference type="ChEBI" id="CHEBI:15377"/>
        <dbReference type="ChEBI" id="CHEBI:15378"/>
        <dbReference type="ChEBI" id="CHEBI:29985"/>
        <dbReference type="ChEBI" id="CHEBI:29991"/>
        <dbReference type="ChEBI" id="CHEBI:30616"/>
        <dbReference type="ChEBI" id="CHEBI:33019"/>
        <dbReference type="ChEBI" id="CHEBI:58048"/>
        <dbReference type="ChEBI" id="CHEBI:58359"/>
        <dbReference type="ChEBI" id="CHEBI:456215"/>
        <dbReference type="EC" id="6.3.5.4"/>
    </reaction>
</comment>
<keyword evidence="4" id="KW-0061">Asparagine biosynthesis</keyword>
<dbReference type="SUPFAM" id="SSF52402">
    <property type="entry name" value="Adenine nucleotide alpha hydrolases-like"/>
    <property type="match status" value="1"/>
</dbReference>
<dbReference type="OrthoDB" id="9763290at2"/>
<dbReference type="InterPro" id="IPR033738">
    <property type="entry name" value="AsnB_N"/>
</dbReference>
<gene>
    <name evidence="7" type="ORF">F4V43_17605</name>
</gene>
<evidence type="ECO:0000259" key="6">
    <source>
        <dbReference type="PROSITE" id="PS51278"/>
    </source>
</evidence>
<reference evidence="7 8" key="1">
    <citation type="submission" date="2019-09" db="EMBL/GenBank/DDBJ databases">
        <title>Bacillus ochoae sp. nov., Paenibacillus whitsoniae sp. nov., Paenibacillus spiritus sp. nov. Isolated from the Mars Exploration Rover during spacecraft assembly.</title>
        <authorList>
            <person name="Seuylemezian A."/>
            <person name="Vaishampayan P."/>
        </authorList>
    </citation>
    <scope>NUCLEOTIDE SEQUENCE [LARGE SCALE GENOMIC DNA]</scope>
    <source>
        <strain evidence="7 8">MER_111</strain>
    </source>
</reference>
<dbReference type="EC" id="6.3.5.4" evidence="3"/>
<name>A0A5J5FVD4_9BACL</name>
<dbReference type="Proteomes" id="UP000367750">
    <property type="component" value="Unassembled WGS sequence"/>
</dbReference>
<comment type="pathway">
    <text evidence="1">Amino-acid biosynthesis; L-asparagine biosynthesis; L-asparagine from L-aspartate (L-Gln route): step 1/1.</text>
</comment>
<dbReference type="Pfam" id="PF00733">
    <property type="entry name" value="Asn_synthase"/>
    <property type="match status" value="1"/>
</dbReference>
<dbReference type="Gene3D" id="3.40.50.620">
    <property type="entry name" value="HUPs"/>
    <property type="match status" value="2"/>
</dbReference>
<dbReference type="GO" id="GO:0006529">
    <property type="term" value="P:asparagine biosynthetic process"/>
    <property type="evidence" value="ECO:0007669"/>
    <property type="project" value="UniProtKB-KW"/>
</dbReference>
<evidence type="ECO:0000313" key="8">
    <source>
        <dbReference type="Proteomes" id="UP000367750"/>
    </source>
</evidence>
<dbReference type="InterPro" id="IPR014729">
    <property type="entry name" value="Rossmann-like_a/b/a_fold"/>
</dbReference>
<proteinExistence type="inferred from homology"/>
<dbReference type="PROSITE" id="PS51278">
    <property type="entry name" value="GATASE_TYPE_2"/>
    <property type="match status" value="1"/>
</dbReference>
<feature type="domain" description="Glutamine amidotransferase type-2" evidence="6">
    <location>
        <begin position="16"/>
        <end position="239"/>
    </location>
</feature>
<dbReference type="Pfam" id="PF13537">
    <property type="entry name" value="GATase_7"/>
    <property type="match status" value="1"/>
</dbReference>
<evidence type="ECO:0000313" key="7">
    <source>
        <dbReference type="EMBL" id="KAA8997577.1"/>
    </source>
</evidence>
<dbReference type="GO" id="GO:0004066">
    <property type="term" value="F:asparagine synthase (glutamine-hydrolyzing) activity"/>
    <property type="evidence" value="ECO:0007669"/>
    <property type="project" value="UniProtKB-EC"/>
</dbReference>
<dbReference type="Gene3D" id="3.60.20.10">
    <property type="entry name" value="Glutamine Phosphoribosylpyrophosphate, subunit 1, domain 1"/>
    <property type="match status" value="1"/>
</dbReference>
<dbReference type="InterPro" id="IPR001962">
    <property type="entry name" value="Asn_synthase"/>
</dbReference>
<evidence type="ECO:0000256" key="3">
    <source>
        <dbReference type="ARBA" id="ARBA00012737"/>
    </source>
</evidence>
<dbReference type="InterPro" id="IPR029055">
    <property type="entry name" value="Ntn_hydrolases_N"/>
</dbReference>
<accession>A0A5J5FVD4</accession>
<evidence type="ECO:0000256" key="4">
    <source>
        <dbReference type="ARBA" id="ARBA00022888"/>
    </source>
</evidence>
<dbReference type="SUPFAM" id="SSF56235">
    <property type="entry name" value="N-terminal nucleophile aminohydrolases (Ntn hydrolases)"/>
    <property type="match status" value="1"/>
</dbReference>
<comment type="caution">
    <text evidence="7">The sequence shown here is derived from an EMBL/GenBank/DDBJ whole genome shotgun (WGS) entry which is preliminary data.</text>
</comment>